<evidence type="ECO:0000313" key="2">
    <source>
        <dbReference type="Proteomes" id="UP000785679"/>
    </source>
</evidence>
<dbReference type="Gene3D" id="1.25.10.10">
    <property type="entry name" value="Leucine-rich Repeat Variant"/>
    <property type="match status" value="1"/>
</dbReference>
<accession>A0A8J8NYI2</accession>
<evidence type="ECO:0000313" key="1">
    <source>
        <dbReference type="EMBL" id="TNV83978.1"/>
    </source>
</evidence>
<gene>
    <name evidence="1" type="ORF">FGO68_gene14788</name>
</gene>
<name>A0A8J8NYI2_HALGN</name>
<dbReference type="AlphaFoldDB" id="A0A8J8NYI2"/>
<dbReference type="EMBL" id="RRYP01003253">
    <property type="protein sequence ID" value="TNV83978.1"/>
    <property type="molecule type" value="Genomic_DNA"/>
</dbReference>
<keyword evidence="2" id="KW-1185">Reference proteome</keyword>
<dbReference type="InterPro" id="IPR011989">
    <property type="entry name" value="ARM-like"/>
</dbReference>
<reference evidence="1" key="1">
    <citation type="submission" date="2019-06" db="EMBL/GenBank/DDBJ databases">
        <authorList>
            <person name="Zheng W."/>
        </authorList>
    </citation>
    <scope>NUCLEOTIDE SEQUENCE</scope>
    <source>
        <strain evidence="1">QDHG01</strain>
    </source>
</reference>
<comment type="caution">
    <text evidence="1">The sequence shown here is derived from an EMBL/GenBank/DDBJ whole genome shotgun (WGS) entry which is preliminary data.</text>
</comment>
<organism evidence="1 2">
    <name type="scientific">Halteria grandinella</name>
    <dbReference type="NCBI Taxonomy" id="5974"/>
    <lineage>
        <taxon>Eukaryota</taxon>
        <taxon>Sar</taxon>
        <taxon>Alveolata</taxon>
        <taxon>Ciliophora</taxon>
        <taxon>Intramacronucleata</taxon>
        <taxon>Spirotrichea</taxon>
        <taxon>Stichotrichia</taxon>
        <taxon>Sporadotrichida</taxon>
        <taxon>Halteriidae</taxon>
        <taxon>Halteria</taxon>
    </lineage>
</organism>
<dbReference type="Proteomes" id="UP000785679">
    <property type="component" value="Unassembled WGS sequence"/>
</dbReference>
<proteinExistence type="predicted"/>
<protein>
    <submittedName>
        <fullName evidence="1">Uncharacterized protein</fullName>
    </submittedName>
</protein>
<sequence>MESLNSKVINQIDALYESRSKPDSQSGSNQLLSSANLEAMIKTMSSIQNPQKLVEFARKIQINHDNFEYLIEQLSLSSTGDDQHRKHLLVIIVTTHLRMIKEEIAYQWQDKIVNAVSGLVNSGPSEELLKDTEQLLLTLNSASDTAKISGVNIERLSQQAYEFLIHLALTKGNQWIEALLHSESFRQRLIQGGMKSDHASLILLEKVVGSPKFESLLEHLVDQLEAQISEGQLRVLLKFMEKQGKEVAELIVSKKLIQTVIDQIIHEDNSTNKRLLLFLLIRLVLESIKTIDGEVASAFVNLLALYNTEIHVLQGVSLSFAQKLVGIMSQLPFLSNEVDSFIIKLASKFSLSSEDQSNQQLAKSLRQNAHLLTNYLRLSTPAQFDRLLSEGVLLQQIVSLLSTLQQNGLDSNTRSILICINLLDALLKTNARHKHDKLENNKLLEVANVLDRIEDLQSHKDRRIRDAAFRLIDGNLVPEDEQ</sequence>